<evidence type="ECO:0000313" key="2">
    <source>
        <dbReference type="EMBL" id="TVU51172.1"/>
    </source>
</evidence>
<evidence type="ECO:0000256" key="1">
    <source>
        <dbReference type="SAM" id="MobiDB-lite"/>
    </source>
</evidence>
<gene>
    <name evidence="2" type="ORF">EJB05_02580</name>
</gene>
<feature type="non-terminal residue" evidence="2">
    <location>
        <position position="1"/>
    </location>
</feature>
<feature type="region of interest" description="Disordered" evidence="1">
    <location>
        <begin position="1"/>
        <end position="34"/>
    </location>
</feature>
<keyword evidence="3" id="KW-1185">Reference proteome</keyword>
<proteinExistence type="predicted"/>
<accession>A0A5J9WQX8</accession>
<evidence type="ECO:0000313" key="3">
    <source>
        <dbReference type="Proteomes" id="UP000324897"/>
    </source>
</evidence>
<sequence length="83" mass="8426">MAAGPRSAASIESGWPEQAVAASARGPGPPSGCGERAAMATVGLRLQFDLIARSAVAQCFSVDKLAGQLAGILLEDLDTEDIL</sequence>
<reference evidence="2 3" key="1">
    <citation type="journal article" date="2019" name="Sci. Rep.">
        <title>A high-quality genome of Eragrostis curvula grass provides insights into Poaceae evolution and supports new strategies to enhance forage quality.</title>
        <authorList>
            <person name="Carballo J."/>
            <person name="Santos B.A.C.M."/>
            <person name="Zappacosta D."/>
            <person name="Garbus I."/>
            <person name="Selva J.P."/>
            <person name="Gallo C.A."/>
            <person name="Diaz A."/>
            <person name="Albertini E."/>
            <person name="Caccamo M."/>
            <person name="Echenique V."/>
        </authorList>
    </citation>
    <scope>NUCLEOTIDE SEQUENCE [LARGE SCALE GENOMIC DNA]</scope>
    <source>
        <strain evidence="3">cv. Victoria</strain>
        <tissue evidence="2">Leaf</tissue>
    </source>
</reference>
<dbReference type="EMBL" id="RWGY01000002">
    <property type="protein sequence ID" value="TVU51172.1"/>
    <property type="molecule type" value="Genomic_DNA"/>
</dbReference>
<dbReference type="Gramene" id="TVU51172">
    <property type="protein sequence ID" value="TVU51172"/>
    <property type="gene ID" value="EJB05_02580"/>
</dbReference>
<comment type="caution">
    <text evidence="2">The sequence shown here is derived from an EMBL/GenBank/DDBJ whole genome shotgun (WGS) entry which is preliminary data.</text>
</comment>
<organism evidence="2 3">
    <name type="scientific">Eragrostis curvula</name>
    <name type="common">weeping love grass</name>
    <dbReference type="NCBI Taxonomy" id="38414"/>
    <lineage>
        <taxon>Eukaryota</taxon>
        <taxon>Viridiplantae</taxon>
        <taxon>Streptophyta</taxon>
        <taxon>Embryophyta</taxon>
        <taxon>Tracheophyta</taxon>
        <taxon>Spermatophyta</taxon>
        <taxon>Magnoliopsida</taxon>
        <taxon>Liliopsida</taxon>
        <taxon>Poales</taxon>
        <taxon>Poaceae</taxon>
        <taxon>PACMAD clade</taxon>
        <taxon>Chloridoideae</taxon>
        <taxon>Eragrostideae</taxon>
        <taxon>Eragrostidinae</taxon>
        <taxon>Eragrostis</taxon>
    </lineage>
</organism>
<dbReference type="AlphaFoldDB" id="A0A5J9WQX8"/>
<dbReference type="Proteomes" id="UP000324897">
    <property type="component" value="Chromosome 6"/>
</dbReference>
<protein>
    <submittedName>
        <fullName evidence="2">Uncharacterized protein</fullName>
    </submittedName>
</protein>
<name>A0A5J9WQX8_9POAL</name>